<feature type="region of interest" description="Disordered" evidence="1">
    <location>
        <begin position="1"/>
        <end position="35"/>
    </location>
</feature>
<sequence>MKRITPRHPHRGQARSHNIRQNIGRRGRHRRSGAVLAHGRQVAPRVIEIRALLWLQDGWPNLLGVAFRSEMGEVISALISA</sequence>
<dbReference type="RefSeq" id="WP_180550400.1">
    <property type="nucleotide sequence ID" value="NZ_JACCKX010000001.1"/>
</dbReference>
<evidence type="ECO:0000313" key="2">
    <source>
        <dbReference type="EMBL" id="NZA02022.1"/>
    </source>
</evidence>
<evidence type="ECO:0000313" key="3">
    <source>
        <dbReference type="Proteomes" id="UP000589716"/>
    </source>
</evidence>
<protein>
    <submittedName>
        <fullName evidence="2">Uncharacterized protein</fullName>
    </submittedName>
</protein>
<evidence type="ECO:0000256" key="1">
    <source>
        <dbReference type="SAM" id="MobiDB-lite"/>
    </source>
</evidence>
<dbReference type="AlphaFoldDB" id="A0A853IP44"/>
<gene>
    <name evidence="2" type="ORF">H0I39_10165</name>
</gene>
<comment type="caution">
    <text evidence="2">The sequence shown here is derived from an EMBL/GenBank/DDBJ whole genome shotgun (WGS) entry which is preliminary data.</text>
</comment>
<dbReference type="Proteomes" id="UP000589716">
    <property type="component" value="Unassembled WGS sequence"/>
</dbReference>
<proteinExistence type="predicted"/>
<reference evidence="2 3" key="1">
    <citation type="submission" date="2020-07" db="EMBL/GenBank/DDBJ databases">
        <authorList>
            <person name="Maaloum M."/>
        </authorList>
    </citation>
    <scope>NUCLEOTIDE SEQUENCE [LARGE SCALE GENOMIC DNA]</scope>
    <source>
        <strain evidence="2 3">GCS-AN-3</strain>
    </source>
</reference>
<organism evidence="2 3">
    <name type="scientific">Ottowia beijingensis</name>
    <dbReference type="NCBI Taxonomy" id="1207057"/>
    <lineage>
        <taxon>Bacteria</taxon>
        <taxon>Pseudomonadati</taxon>
        <taxon>Pseudomonadota</taxon>
        <taxon>Betaproteobacteria</taxon>
        <taxon>Burkholderiales</taxon>
        <taxon>Comamonadaceae</taxon>
        <taxon>Ottowia</taxon>
    </lineage>
</organism>
<name>A0A853IP44_9BURK</name>
<keyword evidence="3" id="KW-1185">Reference proteome</keyword>
<dbReference type="EMBL" id="JACCKX010000001">
    <property type="protein sequence ID" value="NZA02022.1"/>
    <property type="molecule type" value="Genomic_DNA"/>
</dbReference>
<accession>A0A853IP44</accession>
<feature type="compositionally biased region" description="Basic residues" evidence="1">
    <location>
        <begin position="1"/>
        <end position="32"/>
    </location>
</feature>